<evidence type="ECO:0000313" key="3">
    <source>
        <dbReference type="EMBL" id="QDH89805.1"/>
    </source>
</evidence>
<reference evidence="3" key="1">
    <citation type="submission" date="2019-05" db="EMBL/GenBank/DDBJ databases">
        <title>Metatranscriptomic reconstruction reveals RNA viruses with the potential to shape carbon cycling in soil.</title>
        <authorList>
            <person name="Starr E.P."/>
            <person name="Nuccio E."/>
            <person name="Pett-Ridge J."/>
            <person name="Banfield J.F."/>
            <person name="Firestone M.K."/>
        </authorList>
    </citation>
    <scope>NUCLEOTIDE SEQUENCE</scope>
    <source>
        <strain evidence="3">H1_Bulk_30_scaffold_34</strain>
    </source>
</reference>
<dbReference type="GO" id="GO:0005524">
    <property type="term" value="F:ATP binding"/>
    <property type="evidence" value="ECO:0007669"/>
    <property type="project" value="InterPro"/>
</dbReference>
<dbReference type="GO" id="GO:0003723">
    <property type="term" value="F:RNA binding"/>
    <property type="evidence" value="ECO:0007669"/>
    <property type="project" value="InterPro"/>
</dbReference>
<proteinExistence type="predicted"/>
<evidence type="ECO:0000259" key="2">
    <source>
        <dbReference type="PROSITE" id="PS51743"/>
    </source>
</evidence>
<accession>A0A514D868</accession>
<sequence length="1220" mass="137539">MPNPDAPETPHALHKCIEESQLRRLRRILPENEYGIVSVKSSKLHLLPTAGSVQNPVFEAKDISRYPGTAVKHATFENHDLHLLEDVSSVVTPHELVEKLAKENPTGHLIVTGMNPIEVLDGARSFEPSSHLIEYDMGSFNFIFTDSESESYFTPTSATTAWLRSSSICASNGIVYHVVLLEYKLGHCVWHVFSGDAQEQEARTFSTHAYVRLPAVVSGTLCDEYIPAKLLSAIFDFVRRTPDLSTRNLATKVSQVANSVNPRTTARERWIALHVAELLAPRKDPIWYVRTGLWNMLYALSFQWHMLASLPDLFQYVDERKRTRTIHPTPGGGWSPGLTPKRKRQSIPNNPTMLQRLSAFTGSVFVFLLPKILIGEVLTHIVFKLHYLHWFKTIWRLAEVSWERFILTVSVVLVTSILPGSFVKIFTRLAGHFWRQLWLPGWVLWTFETLVTEFTGAPGYTWLYTKPGRGWFYQLYIWMVGAYTILPGLPIMWLFPWYFWTQTLWFLFPIFISLIILENLAVYLPTSLPISTAPSLEELKSWQIATLPWYYGMILALKLFKIVYNFANQYQIHQENKGQLDRIACMRAVVVKPASAVRRRVVDAPLPAVIVMPSRAVGTTVHGTLAVDPTGMNLADWREEVQKQYNLNPRAYPQLTPGMHCFWDCVASFGGTPHMWYSWWMAFSKRKPDPNETVFGPVTQAEMQEFANLSKFGIRFSGLTNEVWETAGSDRPTLHLRATNSVHRDMLHVELATTTPDNSPTSNLARILRTIRNLSPAWDAQILAQLNASPPGSDARPTPFLVGVAGTNDIPTTRQEIVNAMVASFSVTPILANFNQQEGFSFNTQQVYTAPYPQLYQYHPAPSAVRFAFTAPRKMWQWFRKIKTPKGAPLQLPGDCPHPLANPSMKFGANRAQVRDNANRNNLRPEPPRWTTLRNELAEKLSCYRNLLLPDVPLAEEVIMYTADVQRASRLVADLKAHPSVLEAFADKDSIRALDSIIDSYRHSKTSVTLPVRCYLGVSGCGKTTATINYLHTLPPDIRNQVRIVNHTESLRAQAKAKIDFDNFRGFNFPTSSSILIEPTTGPIVLDDAGQYWGGVLDLIILANPLVPEIVVNGDPAQGTCKFPIGGTQSEYDKSPIDAVAEHTTRYATRSHRAFRLLADTFGFYTTNRREGHITHTVSAKPGLPVTTASPRYVQVLASGGRHATTYQTVHGKTLMRSVK</sequence>
<dbReference type="InterPro" id="IPR002588">
    <property type="entry name" value="Alphavirus-like_MT_dom"/>
</dbReference>
<feature type="transmembrane region" description="Helical" evidence="1">
    <location>
        <begin position="475"/>
        <end position="499"/>
    </location>
</feature>
<dbReference type="Pfam" id="PF01443">
    <property type="entry name" value="Viral_helicase1"/>
    <property type="match status" value="1"/>
</dbReference>
<evidence type="ECO:0000256" key="1">
    <source>
        <dbReference type="SAM" id="Phobius"/>
    </source>
</evidence>
<dbReference type="PROSITE" id="PS51743">
    <property type="entry name" value="ALPHAVIRUS_MT"/>
    <property type="match status" value="1"/>
</dbReference>
<dbReference type="GO" id="GO:0016556">
    <property type="term" value="P:mRNA modification"/>
    <property type="evidence" value="ECO:0007669"/>
    <property type="project" value="InterPro"/>
</dbReference>
<keyword evidence="1" id="KW-0472">Membrane</keyword>
<protein>
    <recommendedName>
        <fullName evidence="2">Alphavirus-like MT domain-containing protein</fullName>
    </recommendedName>
</protein>
<dbReference type="GO" id="GO:0006396">
    <property type="term" value="P:RNA processing"/>
    <property type="evidence" value="ECO:0007669"/>
    <property type="project" value="InterPro"/>
</dbReference>
<dbReference type="EMBL" id="MN035053">
    <property type="protein sequence ID" value="QDH89805.1"/>
    <property type="molecule type" value="Genomic_DNA"/>
</dbReference>
<organism evidence="3">
    <name type="scientific">Riboviria sp</name>
    <dbReference type="NCBI Taxonomy" id="2585031"/>
    <lineage>
        <taxon>Viruses</taxon>
        <taxon>Riboviria</taxon>
    </lineage>
</organism>
<name>A0A514D868_9VIRU</name>
<feature type="transmembrane region" description="Helical" evidence="1">
    <location>
        <begin position="505"/>
        <end position="526"/>
    </location>
</feature>
<dbReference type="Pfam" id="PF01660">
    <property type="entry name" value="Vmethyltransf"/>
    <property type="match status" value="1"/>
</dbReference>
<feature type="domain" description="Alphavirus-like MT" evidence="2">
    <location>
        <begin position="2"/>
        <end position="163"/>
    </location>
</feature>
<feature type="transmembrane region" description="Helical" evidence="1">
    <location>
        <begin position="357"/>
        <end position="383"/>
    </location>
</feature>
<dbReference type="GO" id="GO:0008174">
    <property type="term" value="F:mRNA methyltransferase activity"/>
    <property type="evidence" value="ECO:0007669"/>
    <property type="project" value="UniProtKB-UniRule"/>
</dbReference>
<keyword evidence="1" id="KW-1133">Transmembrane helix</keyword>
<keyword evidence="1" id="KW-0812">Transmembrane</keyword>
<dbReference type="InterPro" id="IPR027351">
    <property type="entry name" value="(+)RNA_virus_helicase_core_dom"/>
</dbReference>
<gene>
    <name evidence="3" type="ORF">H1Bulk3034_000001</name>
</gene>
<feature type="transmembrane region" description="Helical" evidence="1">
    <location>
        <begin position="404"/>
        <end position="422"/>
    </location>
</feature>